<dbReference type="InterPro" id="IPR036390">
    <property type="entry name" value="WH_DNA-bd_sf"/>
</dbReference>
<keyword evidence="3" id="KW-0804">Transcription</keyword>
<keyword evidence="1" id="KW-0805">Transcription regulation</keyword>
<accession>A0A1N6M9V8</accession>
<dbReference type="GO" id="GO:0045892">
    <property type="term" value="P:negative regulation of DNA-templated transcription"/>
    <property type="evidence" value="ECO:0007669"/>
    <property type="project" value="TreeGrafter"/>
</dbReference>
<feature type="domain" description="HTH gntR-type" evidence="4">
    <location>
        <begin position="5"/>
        <end position="73"/>
    </location>
</feature>
<evidence type="ECO:0000313" key="7">
    <source>
        <dbReference type="Proteomes" id="UP000184774"/>
    </source>
</evidence>
<dbReference type="PRINTS" id="PR00035">
    <property type="entry name" value="HTHGNTR"/>
</dbReference>
<gene>
    <name evidence="6" type="primary">yvoA_2</name>
    <name evidence="6" type="ORF">VSP9026_03965</name>
    <name evidence="5" type="ORF">Vspart_03367</name>
</gene>
<reference evidence="5" key="2">
    <citation type="submission" date="2019-11" db="EMBL/GenBank/DDBJ databases">
        <authorList>
            <person name="January G."/>
            <person name="Bunk B."/>
        </authorList>
    </citation>
    <scope>NUCLEOTIDE SEQUENCE</scope>
    <source>
        <strain evidence="5">3.6</strain>
    </source>
</reference>
<dbReference type="SMART" id="SM00345">
    <property type="entry name" value="HTH_GNTR"/>
    <property type="match status" value="1"/>
</dbReference>
<organism evidence="6 7">
    <name type="scientific">Vibrio spartinae</name>
    <dbReference type="NCBI Taxonomy" id="1918945"/>
    <lineage>
        <taxon>Bacteria</taxon>
        <taxon>Pseudomonadati</taxon>
        <taxon>Pseudomonadota</taxon>
        <taxon>Gammaproteobacteria</taxon>
        <taxon>Vibrionales</taxon>
        <taxon>Vibrionaceae</taxon>
        <taxon>Vibrio</taxon>
    </lineage>
</organism>
<dbReference type="InterPro" id="IPR000524">
    <property type="entry name" value="Tscrpt_reg_HTH_GntR"/>
</dbReference>
<dbReference type="Pfam" id="PF07702">
    <property type="entry name" value="UTRA"/>
    <property type="match status" value="1"/>
</dbReference>
<dbReference type="PANTHER" id="PTHR44846">
    <property type="entry name" value="MANNOSYL-D-GLYCERATE TRANSPORT/METABOLISM SYSTEM REPRESSOR MNGR-RELATED"/>
    <property type="match status" value="1"/>
</dbReference>
<evidence type="ECO:0000313" key="8">
    <source>
        <dbReference type="Proteomes" id="UP000515264"/>
    </source>
</evidence>
<reference evidence="5 8" key="3">
    <citation type="journal article" date="2020" name="J. Nat. Prod.">
        <title>Genomics-Metabolomics Profiling Disclosed Marine Vibrio spartinae 3.6 as a Producer of a New Branched Side Chain Prodigiosin.</title>
        <authorList>
            <person name="Vitale G.A."/>
            <person name="Sciarretta M."/>
            <person name="Palma Esposito F."/>
            <person name="January G.G."/>
            <person name="Giaccio M."/>
            <person name="Bunk B."/>
            <person name="Sproer C."/>
            <person name="Bajerski F."/>
            <person name="Power D."/>
            <person name="Festa C."/>
            <person name="Monti M.C."/>
            <person name="D'Auria M.V."/>
            <person name="de Pascale D."/>
        </authorList>
    </citation>
    <scope>NUCLEOTIDE SEQUENCE [LARGE SCALE GENOMIC DNA]</scope>
    <source>
        <strain evidence="5 8">3.6</strain>
    </source>
</reference>
<dbReference type="InterPro" id="IPR050679">
    <property type="entry name" value="Bact_HTH_transcr_reg"/>
</dbReference>
<evidence type="ECO:0000256" key="3">
    <source>
        <dbReference type="ARBA" id="ARBA00023163"/>
    </source>
</evidence>
<protein>
    <submittedName>
        <fullName evidence="6">HTH-type transcriptional repressor YvoA</fullName>
    </submittedName>
</protein>
<dbReference type="InterPro" id="IPR028978">
    <property type="entry name" value="Chorismate_lyase_/UTRA_dom_sf"/>
</dbReference>
<keyword evidence="2" id="KW-0238">DNA-binding</keyword>
<dbReference type="EMBL" id="CP046268">
    <property type="protein sequence ID" value="QMV15993.1"/>
    <property type="molecule type" value="Genomic_DNA"/>
</dbReference>
<evidence type="ECO:0000313" key="6">
    <source>
        <dbReference type="EMBL" id="SIO96183.1"/>
    </source>
</evidence>
<dbReference type="Proteomes" id="UP000184774">
    <property type="component" value="Unassembled WGS sequence"/>
</dbReference>
<dbReference type="InterPro" id="IPR036388">
    <property type="entry name" value="WH-like_DNA-bd_sf"/>
</dbReference>
<keyword evidence="8" id="KW-1185">Reference proteome</keyword>
<dbReference type="AlphaFoldDB" id="A0A1N6M9V8"/>
<dbReference type="SUPFAM" id="SSF64288">
    <property type="entry name" value="Chorismate lyase-like"/>
    <property type="match status" value="1"/>
</dbReference>
<dbReference type="PANTHER" id="PTHR44846:SF17">
    <property type="entry name" value="GNTR-FAMILY TRANSCRIPTIONAL REGULATOR"/>
    <property type="match status" value="1"/>
</dbReference>
<dbReference type="InterPro" id="IPR011663">
    <property type="entry name" value="UTRA"/>
</dbReference>
<dbReference type="CDD" id="cd07377">
    <property type="entry name" value="WHTH_GntR"/>
    <property type="match status" value="1"/>
</dbReference>
<dbReference type="Gene3D" id="3.40.1410.10">
    <property type="entry name" value="Chorismate lyase-like"/>
    <property type="match status" value="1"/>
</dbReference>
<evidence type="ECO:0000256" key="1">
    <source>
        <dbReference type="ARBA" id="ARBA00023015"/>
    </source>
</evidence>
<proteinExistence type="predicted"/>
<dbReference type="GO" id="GO:0003677">
    <property type="term" value="F:DNA binding"/>
    <property type="evidence" value="ECO:0007669"/>
    <property type="project" value="UniProtKB-KW"/>
</dbReference>
<reference evidence="6 7" key="1">
    <citation type="submission" date="2016-12" db="EMBL/GenBank/DDBJ databases">
        <authorList>
            <person name="Song W.-J."/>
            <person name="Kurnit D.M."/>
        </authorList>
    </citation>
    <scope>NUCLEOTIDE SEQUENCE [LARGE SCALE GENOMIC DNA]</scope>
    <source>
        <strain evidence="6 7">CECT 9026</strain>
    </source>
</reference>
<evidence type="ECO:0000256" key="2">
    <source>
        <dbReference type="ARBA" id="ARBA00023125"/>
    </source>
</evidence>
<dbReference type="Gene3D" id="1.10.10.10">
    <property type="entry name" value="Winged helix-like DNA-binding domain superfamily/Winged helix DNA-binding domain"/>
    <property type="match status" value="1"/>
</dbReference>
<dbReference type="EMBL" id="FSSB01000028">
    <property type="protein sequence ID" value="SIO96183.1"/>
    <property type="molecule type" value="Genomic_DNA"/>
</dbReference>
<name>A0A1N6M9V8_9VIBR</name>
<evidence type="ECO:0000259" key="4">
    <source>
        <dbReference type="PROSITE" id="PS50949"/>
    </source>
</evidence>
<sequence>MDKSHKNKDFVKDAILKMGELSESCGDMKLPSELSLCSMLEVSRSTIREVLAQLIQEGVVYRVRGKGAYLRRGLTSLNLDLTKLFSVSDAIKSCGLSPKTILKYKHVKTASQLVASKLNIDEGDKYVEIKRLRYANDKIAVFNIHHFRLHAIEHASDDALCGSLFDYLEETGKSISYAKTKIKSVVLTQRDIPEMEVALEPFILLEETYYSDSGEVFCYTEDYYSDEIFSFDIIRRRS</sequence>
<dbReference type="Proteomes" id="UP000515264">
    <property type="component" value="Chromosome 1"/>
</dbReference>
<dbReference type="SMART" id="SM00866">
    <property type="entry name" value="UTRA"/>
    <property type="match status" value="1"/>
</dbReference>
<dbReference type="Pfam" id="PF00392">
    <property type="entry name" value="GntR"/>
    <property type="match status" value="1"/>
</dbReference>
<dbReference type="PROSITE" id="PS50949">
    <property type="entry name" value="HTH_GNTR"/>
    <property type="match status" value="1"/>
</dbReference>
<evidence type="ECO:0000313" key="5">
    <source>
        <dbReference type="EMBL" id="QMV15993.1"/>
    </source>
</evidence>
<dbReference type="GO" id="GO:0003700">
    <property type="term" value="F:DNA-binding transcription factor activity"/>
    <property type="evidence" value="ECO:0007669"/>
    <property type="project" value="InterPro"/>
</dbReference>
<dbReference type="SUPFAM" id="SSF46785">
    <property type="entry name" value="Winged helix' DNA-binding domain"/>
    <property type="match status" value="1"/>
</dbReference>
<dbReference type="RefSeq" id="WP_074374634.1">
    <property type="nucleotide sequence ID" value="NZ_AP024907.1"/>
</dbReference>
<dbReference type="OrthoDB" id="6626198at2"/>